<evidence type="ECO:0000256" key="5">
    <source>
        <dbReference type="SAM" id="Phobius"/>
    </source>
</evidence>
<name>A0A8B8J138_PHODC</name>
<sequence length="321" mass="36132">MVAATVPLHVLSIEKDGLKIGPLLFLFAQAQSLNPLARRRSSGCRTMDALASQAKQAGRLWLAGFTEACSLHRVVIFCLSSKMLSIRTGQCFLLNGFIFLGSLFTLKSAVIPTLMWILPDQCEKLSSQSLCDHKAALALYSFLRFILVQIFYIFWFYPLYVFSFILCTLWYNDIAKNAFDVLGKQGPSNAQIPNRNDLPDSQSVRHMGRPGGFERYKWNFSEKSLNERLEFFESNWSFFAGFGSPCVLPILFFSTLVSYGIMAMLYPLFVLTAAGTQSEEVIDFIKGSWGGGGPRKLRLFYAADKVSMLVLQLFPKVSKEH</sequence>
<evidence type="ECO:0000313" key="6">
    <source>
        <dbReference type="Proteomes" id="UP000228380"/>
    </source>
</evidence>
<evidence type="ECO:0000256" key="2">
    <source>
        <dbReference type="ARBA" id="ARBA00022692"/>
    </source>
</evidence>
<dbReference type="PANTHER" id="PTHR21389">
    <property type="entry name" value="P53 INDUCED PROTEIN"/>
    <property type="match status" value="1"/>
</dbReference>
<keyword evidence="6" id="KW-1185">Reference proteome</keyword>
<proteinExistence type="predicted"/>
<dbReference type="AlphaFoldDB" id="A0A8B8J138"/>
<dbReference type="Proteomes" id="UP000228380">
    <property type="component" value="Chromosome 14"/>
</dbReference>
<dbReference type="GO" id="GO:0005783">
    <property type="term" value="C:endoplasmic reticulum"/>
    <property type="evidence" value="ECO:0007669"/>
    <property type="project" value="TreeGrafter"/>
</dbReference>
<dbReference type="GeneID" id="103701305"/>
<feature type="transmembrane region" description="Helical" evidence="5">
    <location>
        <begin position="238"/>
        <end position="261"/>
    </location>
</feature>
<dbReference type="GO" id="GO:0016020">
    <property type="term" value="C:membrane"/>
    <property type="evidence" value="ECO:0007669"/>
    <property type="project" value="UniProtKB-SubCell"/>
</dbReference>
<protein>
    <submittedName>
        <fullName evidence="7">Protein EI24 homolog isoform X2</fullName>
    </submittedName>
</protein>
<keyword evidence="3 5" id="KW-1133">Transmembrane helix</keyword>
<evidence type="ECO:0000256" key="4">
    <source>
        <dbReference type="ARBA" id="ARBA00023136"/>
    </source>
</evidence>
<feature type="transmembrane region" description="Helical" evidence="5">
    <location>
        <begin position="92"/>
        <end position="118"/>
    </location>
</feature>
<evidence type="ECO:0000313" key="7">
    <source>
        <dbReference type="RefSeq" id="XP_026658113.2"/>
    </source>
</evidence>
<dbReference type="GO" id="GO:0016236">
    <property type="term" value="P:macroautophagy"/>
    <property type="evidence" value="ECO:0007669"/>
    <property type="project" value="TreeGrafter"/>
</dbReference>
<comment type="subcellular location">
    <subcellularLocation>
        <location evidence="1">Membrane</location>
        <topology evidence="1">Multi-pass membrane protein</topology>
    </subcellularLocation>
</comment>
<feature type="transmembrane region" description="Helical" evidence="5">
    <location>
        <begin position="138"/>
        <end position="171"/>
    </location>
</feature>
<reference evidence="7" key="2">
    <citation type="submission" date="2025-08" db="UniProtKB">
        <authorList>
            <consortium name="RefSeq"/>
        </authorList>
    </citation>
    <scope>IDENTIFICATION</scope>
    <source>
        <tissue evidence="7">Young leaves</tissue>
    </source>
</reference>
<dbReference type="Pfam" id="PF07264">
    <property type="entry name" value="EI24"/>
    <property type="match status" value="1"/>
</dbReference>
<keyword evidence="2 5" id="KW-0812">Transmembrane</keyword>
<keyword evidence="4 5" id="KW-0472">Membrane</keyword>
<dbReference type="PANTHER" id="PTHR21389:SF0">
    <property type="entry name" value="ETOPOSIDE-INDUCED PROTEIN 2.4 HOMOLOG"/>
    <property type="match status" value="1"/>
</dbReference>
<dbReference type="RefSeq" id="XP_026658113.2">
    <property type="nucleotide sequence ID" value="XM_026802312.2"/>
</dbReference>
<evidence type="ECO:0000256" key="1">
    <source>
        <dbReference type="ARBA" id="ARBA00004141"/>
    </source>
</evidence>
<organism evidence="6 7">
    <name type="scientific">Phoenix dactylifera</name>
    <name type="common">Date palm</name>
    <dbReference type="NCBI Taxonomy" id="42345"/>
    <lineage>
        <taxon>Eukaryota</taxon>
        <taxon>Viridiplantae</taxon>
        <taxon>Streptophyta</taxon>
        <taxon>Embryophyta</taxon>
        <taxon>Tracheophyta</taxon>
        <taxon>Spermatophyta</taxon>
        <taxon>Magnoliopsida</taxon>
        <taxon>Liliopsida</taxon>
        <taxon>Arecaceae</taxon>
        <taxon>Coryphoideae</taxon>
        <taxon>Phoeniceae</taxon>
        <taxon>Phoenix</taxon>
    </lineage>
</organism>
<gene>
    <name evidence="7" type="primary">LOC103701305</name>
</gene>
<reference evidence="6" key="1">
    <citation type="journal article" date="2019" name="Nat. Commun.">
        <title>Genome-wide association mapping of date palm fruit traits.</title>
        <authorList>
            <person name="Hazzouri K.M."/>
            <person name="Gros-Balthazard M."/>
            <person name="Flowers J.M."/>
            <person name="Copetti D."/>
            <person name="Lemansour A."/>
            <person name="Lebrun M."/>
            <person name="Masmoudi K."/>
            <person name="Ferrand S."/>
            <person name="Dhar M.I."/>
            <person name="Fresquez Z.A."/>
            <person name="Rosas U."/>
            <person name="Zhang J."/>
            <person name="Talag J."/>
            <person name="Lee S."/>
            <person name="Kudrna D."/>
            <person name="Powell R.F."/>
            <person name="Leitch I.J."/>
            <person name="Krueger R.R."/>
            <person name="Wing R.A."/>
            <person name="Amiri K.M.A."/>
            <person name="Purugganan M.D."/>
        </authorList>
    </citation>
    <scope>NUCLEOTIDE SEQUENCE [LARGE SCALE GENOMIC DNA]</scope>
    <source>
        <strain evidence="6">cv. Khalas</strain>
    </source>
</reference>
<dbReference type="InterPro" id="IPR059112">
    <property type="entry name" value="CysZ/EI24"/>
</dbReference>
<evidence type="ECO:0000256" key="3">
    <source>
        <dbReference type="ARBA" id="ARBA00022989"/>
    </source>
</evidence>
<accession>A0A8B8J138</accession>